<dbReference type="Gene3D" id="3.40.50.10740">
    <property type="entry name" value="Class I glutamine amidotransferase-like"/>
    <property type="match status" value="1"/>
</dbReference>
<dbReference type="InterPro" id="IPR040921">
    <property type="entry name" value="Peptidase_S66C"/>
</dbReference>
<dbReference type="SUPFAM" id="SSF141986">
    <property type="entry name" value="LD-carboxypeptidase A C-terminal domain-like"/>
    <property type="match status" value="1"/>
</dbReference>
<accession>A0ABW4KDW2</accession>
<evidence type="ECO:0000256" key="2">
    <source>
        <dbReference type="ARBA" id="ARBA00022645"/>
    </source>
</evidence>
<dbReference type="InterPro" id="IPR003507">
    <property type="entry name" value="S66_fam"/>
</dbReference>
<evidence type="ECO:0000259" key="7">
    <source>
        <dbReference type="Pfam" id="PF17676"/>
    </source>
</evidence>
<dbReference type="InterPro" id="IPR027478">
    <property type="entry name" value="LdcA_N"/>
</dbReference>
<dbReference type="PANTHER" id="PTHR30237:SF2">
    <property type="entry name" value="MUREIN TETRAPEPTIDE CARBOXYPEPTIDASE"/>
    <property type="match status" value="1"/>
</dbReference>
<dbReference type="PIRSF" id="PIRSF028757">
    <property type="entry name" value="LD-carboxypeptidase"/>
    <property type="match status" value="1"/>
</dbReference>
<dbReference type="EMBL" id="JBHUEO010000007">
    <property type="protein sequence ID" value="MFD1706039.1"/>
    <property type="molecule type" value="Genomic_DNA"/>
</dbReference>
<evidence type="ECO:0000256" key="1">
    <source>
        <dbReference type="ARBA" id="ARBA00010233"/>
    </source>
</evidence>
<dbReference type="Gene3D" id="3.50.30.60">
    <property type="entry name" value="LD-carboxypeptidase A C-terminal domain-like"/>
    <property type="match status" value="1"/>
</dbReference>
<reference evidence="9" key="1">
    <citation type="journal article" date="2019" name="Int. J. Syst. Evol. Microbiol.">
        <title>The Global Catalogue of Microorganisms (GCM) 10K type strain sequencing project: providing services to taxonomists for standard genome sequencing and annotation.</title>
        <authorList>
            <consortium name="The Broad Institute Genomics Platform"/>
            <consortium name="The Broad Institute Genome Sequencing Center for Infectious Disease"/>
            <person name="Wu L."/>
            <person name="Ma J."/>
        </authorList>
    </citation>
    <scope>NUCLEOTIDE SEQUENCE [LARGE SCALE GENOMIC DNA]</scope>
    <source>
        <strain evidence="9">CGMCC 1.12295</strain>
    </source>
</reference>
<dbReference type="InterPro" id="IPR027461">
    <property type="entry name" value="Carboxypeptidase_A_C_sf"/>
</dbReference>
<keyword evidence="5" id="KW-0720">Serine protease</keyword>
<dbReference type="CDD" id="cd07025">
    <property type="entry name" value="Peptidase_S66"/>
    <property type="match status" value="1"/>
</dbReference>
<evidence type="ECO:0000259" key="6">
    <source>
        <dbReference type="Pfam" id="PF02016"/>
    </source>
</evidence>
<dbReference type="Pfam" id="PF02016">
    <property type="entry name" value="Peptidase_S66"/>
    <property type="match status" value="1"/>
</dbReference>
<keyword evidence="3" id="KW-0645">Protease</keyword>
<feature type="domain" description="LD-carboxypeptidase N-terminal" evidence="6">
    <location>
        <begin position="15"/>
        <end position="131"/>
    </location>
</feature>
<name>A0ABW4KDW2_9BACI</name>
<protein>
    <submittedName>
        <fullName evidence="8">LD-carboxypeptidase</fullName>
    </submittedName>
</protein>
<dbReference type="RefSeq" id="WP_380772597.1">
    <property type="nucleotide sequence ID" value="NZ_JBHUEO010000007.1"/>
</dbReference>
<evidence type="ECO:0000313" key="8">
    <source>
        <dbReference type="EMBL" id="MFD1706039.1"/>
    </source>
</evidence>
<keyword evidence="9" id="KW-1185">Reference proteome</keyword>
<dbReference type="InterPro" id="IPR040449">
    <property type="entry name" value="Peptidase_S66_N"/>
</dbReference>
<sequence length="308" mass="33869">MKVKKVKALQPYDTVGLTAPAGPVKKEKLAQAVTALETLNVHVEVGNTCYLEYRSYLAGRPRIRAEELNNMFSNEKISMVFCLRGGYGSPQILPYLNCALMKENPKLLVGYSDITALHGYMQQCGIPSIHGPMPATDLIQNDSFTINGLIELLKGSSMPKIENPIGERLISLVPGKARGILTGGNLSLICALMGTPYEIDTKGKILFLEEINEEPYKLDRMITQLALGNKLADAEGIILGTWEKCSSEDYQNIKLPDLFKELLEPYGKPVLYNLRAGHCSPMVSLPFGANLEMDSDAESIIVTEGIFQ</sequence>
<dbReference type="InterPro" id="IPR029062">
    <property type="entry name" value="Class_I_gatase-like"/>
</dbReference>
<feature type="domain" description="LD-carboxypeptidase C-terminal" evidence="7">
    <location>
        <begin position="178"/>
        <end position="292"/>
    </location>
</feature>
<proteinExistence type="inferred from homology"/>
<dbReference type="SUPFAM" id="SSF52317">
    <property type="entry name" value="Class I glutamine amidotransferase-like"/>
    <property type="match status" value="1"/>
</dbReference>
<dbReference type="Pfam" id="PF17676">
    <property type="entry name" value="Peptidase_S66C"/>
    <property type="match status" value="1"/>
</dbReference>
<evidence type="ECO:0000256" key="4">
    <source>
        <dbReference type="ARBA" id="ARBA00022801"/>
    </source>
</evidence>
<dbReference type="PANTHER" id="PTHR30237">
    <property type="entry name" value="MURAMOYLTETRAPEPTIDE CARBOXYPEPTIDASE"/>
    <property type="match status" value="1"/>
</dbReference>
<evidence type="ECO:0000256" key="3">
    <source>
        <dbReference type="ARBA" id="ARBA00022670"/>
    </source>
</evidence>
<keyword evidence="4" id="KW-0378">Hydrolase</keyword>
<comment type="caution">
    <text evidence="8">The sequence shown here is derived from an EMBL/GenBank/DDBJ whole genome shotgun (WGS) entry which is preliminary data.</text>
</comment>
<keyword evidence="2" id="KW-0121">Carboxypeptidase</keyword>
<dbReference type="Proteomes" id="UP001597301">
    <property type="component" value="Unassembled WGS sequence"/>
</dbReference>
<gene>
    <name evidence="8" type="ORF">ACFSCZ_04625</name>
</gene>
<comment type="similarity">
    <text evidence="1">Belongs to the peptidase S66 family.</text>
</comment>
<evidence type="ECO:0000256" key="5">
    <source>
        <dbReference type="ARBA" id="ARBA00022825"/>
    </source>
</evidence>
<evidence type="ECO:0000313" key="9">
    <source>
        <dbReference type="Proteomes" id="UP001597301"/>
    </source>
</evidence>
<organism evidence="8 9">
    <name type="scientific">Siminovitchia sediminis</name>
    <dbReference type="NCBI Taxonomy" id="1274353"/>
    <lineage>
        <taxon>Bacteria</taxon>
        <taxon>Bacillati</taxon>
        <taxon>Bacillota</taxon>
        <taxon>Bacilli</taxon>
        <taxon>Bacillales</taxon>
        <taxon>Bacillaceae</taxon>
        <taxon>Siminovitchia</taxon>
    </lineage>
</organism>